<dbReference type="Proteomes" id="UP000694416">
    <property type="component" value="Unplaced"/>
</dbReference>
<evidence type="ECO:0000256" key="7">
    <source>
        <dbReference type="SAM" id="Phobius"/>
    </source>
</evidence>
<keyword evidence="3" id="KW-0813">Transport</keyword>
<name>A0A8C9HVP7_9PRIM</name>
<feature type="transmembrane region" description="Helical" evidence="7">
    <location>
        <begin position="74"/>
        <end position="98"/>
    </location>
</feature>
<keyword evidence="6 7" id="KW-0472">Membrane</keyword>
<dbReference type="PANTHER" id="PTHR12479:SF2">
    <property type="entry name" value="LYSOSOMAL-ASSOCIATED TRANSMEMBRANE PROTEIN 5"/>
    <property type="match status" value="1"/>
</dbReference>
<gene>
    <name evidence="8" type="primary">LAPTM5</name>
</gene>
<evidence type="ECO:0000256" key="4">
    <source>
        <dbReference type="ARBA" id="ARBA00022692"/>
    </source>
</evidence>
<sequence>MMPFDLSNPVRQIMSVLLFIEHSVEVAHGKASCKLSKMSYLRIADLISSFMLIAMLFVISLSLLIGVVKNREKYLLPFLSLQIMDYLLCLLTLLGSYIELPAYLKLASRSRASPSKFPLMTLQLLDFCLSILTLCSSYMEVPTYLNFKSMNHMNYLPSQEDMPYNQFIKMMIIFSIAFITVLIFKVSGPLPCGSGRRGEACWAQARPCQVVRRQGHVSSMPPLLLLAPFSCYPMPAPLTLLGILRDSPFRGCESMKATCIQMSNSSCPELDLDWPAFES</sequence>
<dbReference type="Ensembl" id="ENSPTET00000038226.1">
    <property type="protein sequence ID" value="ENSPTEP00000027249.1"/>
    <property type="gene ID" value="ENSPTEG00000027126.1"/>
</dbReference>
<accession>A0A8C9HVP7</accession>
<reference evidence="8" key="2">
    <citation type="submission" date="2025-09" db="UniProtKB">
        <authorList>
            <consortium name="Ensembl"/>
        </authorList>
    </citation>
    <scope>IDENTIFICATION</scope>
</reference>
<dbReference type="InterPro" id="IPR051115">
    <property type="entry name" value="LAPTM_transporter"/>
</dbReference>
<dbReference type="AlphaFoldDB" id="A0A8C9HVP7"/>
<feature type="transmembrane region" description="Helical" evidence="7">
    <location>
        <begin position="167"/>
        <end position="187"/>
    </location>
</feature>
<dbReference type="NCBIfam" id="TIGR00799">
    <property type="entry name" value="mtp"/>
    <property type="match status" value="1"/>
</dbReference>
<comment type="similarity">
    <text evidence="2">Belongs to the LAPTM4/LAPTM5 transporter family.</text>
</comment>
<proteinExistence type="inferred from homology"/>
<evidence type="ECO:0000256" key="2">
    <source>
        <dbReference type="ARBA" id="ARBA00010076"/>
    </source>
</evidence>
<reference evidence="8" key="1">
    <citation type="submission" date="2025-08" db="UniProtKB">
        <authorList>
            <consortium name="Ensembl"/>
        </authorList>
    </citation>
    <scope>IDENTIFICATION</scope>
</reference>
<dbReference type="InterPro" id="IPR018396">
    <property type="entry name" value="LAPTM_4A/5"/>
</dbReference>
<keyword evidence="5 7" id="KW-1133">Transmembrane helix</keyword>
<evidence type="ECO:0000256" key="1">
    <source>
        <dbReference type="ARBA" id="ARBA00004127"/>
    </source>
</evidence>
<comment type="subcellular location">
    <subcellularLocation>
        <location evidence="1">Endomembrane system</location>
        <topology evidence="1">Multi-pass membrane protein</topology>
    </subcellularLocation>
</comment>
<evidence type="ECO:0000256" key="3">
    <source>
        <dbReference type="ARBA" id="ARBA00022448"/>
    </source>
</evidence>
<dbReference type="InterPro" id="IPR004687">
    <property type="entry name" value="LAPTM4/5"/>
</dbReference>
<feature type="transmembrane region" description="Helical" evidence="7">
    <location>
        <begin position="119"/>
        <end position="139"/>
    </location>
</feature>
<evidence type="ECO:0000256" key="6">
    <source>
        <dbReference type="ARBA" id="ARBA00023136"/>
    </source>
</evidence>
<feature type="transmembrane region" description="Helical" evidence="7">
    <location>
        <begin position="46"/>
        <end position="68"/>
    </location>
</feature>
<organism evidence="8 9">
    <name type="scientific">Piliocolobus tephrosceles</name>
    <name type="common">Ugandan red Colobus</name>
    <dbReference type="NCBI Taxonomy" id="591936"/>
    <lineage>
        <taxon>Eukaryota</taxon>
        <taxon>Metazoa</taxon>
        <taxon>Chordata</taxon>
        <taxon>Craniata</taxon>
        <taxon>Vertebrata</taxon>
        <taxon>Euteleostomi</taxon>
        <taxon>Mammalia</taxon>
        <taxon>Eutheria</taxon>
        <taxon>Euarchontoglires</taxon>
        <taxon>Primates</taxon>
        <taxon>Haplorrhini</taxon>
        <taxon>Catarrhini</taxon>
        <taxon>Cercopithecidae</taxon>
        <taxon>Colobinae</taxon>
        <taxon>Piliocolobus</taxon>
    </lineage>
</organism>
<dbReference type="PANTHER" id="PTHR12479">
    <property type="entry name" value="LYSOSOMAL-ASSOCIATED TRANSMEMBRANE PROTEIN"/>
    <property type="match status" value="1"/>
</dbReference>
<evidence type="ECO:0000313" key="8">
    <source>
        <dbReference type="Ensembl" id="ENSPTEP00000027249.1"/>
    </source>
</evidence>
<protein>
    <submittedName>
        <fullName evidence="8">Lysosomal protein transmembrane 5</fullName>
    </submittedName>
</protein>
<dbReference type="GO" id="GO:0005765">
    <property type="term" value="C:lysosomal membrane"/>
    <property type="evidence" value="ECO:0007669"/>
    <property type="project" value="TreeGrafter"/>
</dbReference>
<evidence type="ECO:0000313" key="9">
    <source>
        <dbReference type="Proteomes" id="UP000694416"/>
    </source>
</evidence>
<dbReference type="GO" id="GO:0012505">
    <property type="term" value="C:endomembrane system"/>
    <property type="evidence" value="ECO:0007669"/>
    <property type="project" value="UniProtKB-SubCell"/>
</dbReference>
<keyword evidence="9" id="KW-1185">Reference proteome</keyword>
<evidence type="ECO:0000256" key="5">
    <source>
        <dbReference type="ARBA" id="ARBA00022989"/>
    </source>
</evidence>
<dbReference type="Pfam" id="PF03821">
    <property type="entry name" value="Mtp"/>
    <property type="match status" value="1"/>
</dbReference>
<keyword evidence="4 7" id="KW-0812">Transmembrane</keyword>